<gene>
    <name evidence="6" type="ORF">PY649_33695</name>
</gene>
<evidence type="ECO:0000259" key="3">
    <source>
        <dbReference type="PROSITE" id="PS50112"/>
    </source>
</evidence>
<dbReference type="Proteomes" id="UP001172645">
    <property type="component" value="Unassembled WGS sequence"/>
</dbReference>
<dbReference type="NCBIfam" id="TIGR00254">
    <property type="entry name" value="GGDEF"/>
    <property type="match status" value="1"/>
</dbReference>
<dbReference type="PANTHER" id="PTHR45138">
    <property type="entry name" value="REGULATORY COMPONENTS OF SENSORY TRANSDUCTION SYSTEM"/>
    <property type="match status" value="1"/>
</dbReference>
<keyword evidence="6" id="KW-0808">Transferase</keyword>
<dbReference type="SUPFAM" id="SSF55785">
    <property type="entry name" value="PYP-like sensor domain (PAS domain)"/>
    <property type="match status" value="1"/>
</dbReference>
<comment type="catalytic activity">
    <reaction evidence="2">
        <text>2 GTP = 3',3'-c-di-GMP + 2 diphosphate</text>
        <dbReference type="Rhea" id="RHEA:24898"/>
        <dbReference type="ChEBI" id="CHEBI:33019"/>
        <dbReference type="ChEBI" id="CHEBI:37565"/>
        <dbReference type="ChEBI" id="CHEBI:58805"/>
        <dbReference type="EC" id="2.7.7.65"/>
    </reaction>
</comment>
<dbReference type="InterPro" id="IPR000014">
    <property type="entry name" value="PAS"/>
</dbReference>
<dbReference type="InterPro" id="IPR050469">
    <property type="entry name" value="Diguanylate_Cyclase"/>
</dbReference>
<dbReference type="PROSITE" id="PS50112">
    <property type="entry name" value="PAS"/>
    <property type="match status" value="1"/>
</dbReference>
<name>A0ABT7K5B6_9HYPH</name>
<dbReference type="EMBL" id="JARFYM010000063">
    <property type="protein sequence ID" value="MDL2403812.1"/>
    <property type="molecule type" value="Genomic_DNA"/>
</dbReference>
<evidence type="ECO:0000313" key="6">
    <source>
        <dbReference type="EMBL" id="MDL2403812.1"/>
    </source>
</evidence>
<organism evidence="6 7">
    <name type="scientific">Rhizobium mayense</name>
    <dbReference type="NCBI Taxonomy" id="1312184"/>
    <lineage>
        <taxon>Bacteria</taxon>
        <taxon>Pseudomonadati</taxon>
        <taxon>Pseudomonadota</taxon>
        <taxon>Alphaproteobacteria</taxon>
        <taxon>Hyphomicrobiales</taxon>
        <taxon>Rhizobiaceae</taxon>
        <taxon>Rhizobium/Agrobacterium group</taxon>
        <taxon>Rhizobium</taxon>
    </lineage>
</organism>
<accession>A0ABT7K5B6</accession>
<proteinExistence type="predicted"/>
<dbReference type="Pfam" id="PF00989">
    <property type="entry name" value="PAS"/>
    <property type="match status" value="1"/>
</dbReference>
<dbReference type="Gene3D" id="3.30.450.20">
    <property type="entry name" value="PAS domain"/>
    <property type="match status" value="2"/>
</dbReference>
<dbReference type="SMART" id="SM00267">
    <property type="entry name" value="GGDEF"/>
    <property type="match status" value="1"/>
</dbReference>
<evidence type="ECO:0000256" key="2">
    <source>
        <dbReference type="ARBA" id="ARBA00034247"/>
    </source>
</evidence>
<dbReference type="InterPro" id="IPR035965">
    <property type="entry name" value="PAS-like_dom_sf"/>
</dbReference>
<dbReference type="InterPro" id="IPR013767">
    <property type="entry name" value="PAS_fold"/>
</dbReference>
<dbReference type="PANTHER" id="PTHR45138:SF9">
    <property type="entry name" value="DIGUANYLATE CYCLASE DGCM-RELATED"/>
    <property type="match status" value="1"/>
</dbReference>
<protein>
    <recommendedName>
        <fullName evidence="1">diguanylate cyclase</fullName>
        <ecNumber evidence="1">2.7.7.65</ecNumber>
    </recommendedName>
</protein>
<evidence type="ECO:0000256" key="1">
    <source>
        <dbReference type="ARBA" id="ARBA00012528"/>
    </source>
</evidence>
<feature type="domain" description="PAS" evidence="3">
    <location>
        <begin position="167"/>
        <end position="241"/>
    </location>
</feature>
<comment type="caution">
    <text evidence="6">The sequence shown here is derived from an EMBL/GenBank/DDBJ whole genome shotgun (WGS) entry which is preliminary data.</text>
</comment>
<dbReference type="CDD" id="cd00130">
    <property type="entry name" value="PAS"/>
    <property type="match status" value="1"/>
</dbReference>
<dbReference type="InterPro" id="IPR029787">
    <property type="entry name" value="Nucleotide_cyclase"/>
</dbReference>
<keyword evidence="7" id="KW-1185">Reference proteome</keyword>
<dbReference type="EC" id="2.7.7.65" evidence="1"/>
<dbReference type="CDD" id="cd01949">
    <property type="entry name" value="GGDEF"/>
    <property type="match status" value="1"/>
</dbReference>
<dbReference type="PROSITE" id="PS50887">
    <property type="entry name" value="GGDEF"/>
    <property type="match status" value="1"/>
</dbReference>
<evidence type="ECO:0000313" key="7">
    <source>
        <dbReference type="Proteomes" id="UP001172645"/>
    </source>
</evidence>
<dbReference type="NCBIfam" id="TIGR00229">
    <property type="entry name" value="sensory_box"/>
    <property type="match status" value="1"/>
</dbReference>
<dbReference type="GO" id="GO:0052621">
    <property type="term" value="F:diguanylate cyclase activity"/>
    <property type="evidence" value="ECO:0007669"/>
    <property type="project" value="UniProtKB-EC"/>
</dbReference>
<dbReference type="SMART" id="SM00091">
    <property type="entry name" value="PAS"/>
    <property type="match status" value="1"/>
</dbReference>
<feature type="domain" description="PAC" evidence="4">
    <location>
        <begin position="243"/>
        <end position="295"/>
    </location>
</feature>
<dbReference type="SUPFAM" id="SSF55073">
    <property type="entry name" value="Nucleotide cyclase"/>
    <property type="match status" value="1"/>
</dbReference>
<dbReference type="Gene3D" id="3.30.70.270">
    <property type="match status" value="1"/>
</dbReference>
<dbReference type="InterPro" id="IPR000160">
    <property type="entry name" value="GGDEF_dom"/>
</dbReference>
<dbReference type="InterPro" id="IPR043128">
    <property type="entry name" value="Rev_trsase/Diguanyl_cyclase"/>
</dbReference>
<evidence type="ECO:0000259" key="4">
    <source>
        <dbReference type="PROSITE" id="PS50113"/>
    </source>
</evidence>
<feature type="domain" description="GGDEF" evidence="5">
    <location>
        <begin position="323"/>
        <end position="457"/>
    </location>
</feature>
<dbReference type="InterPro" id="IPR000700">
    <property type="entry name" value="PAS-assoc_C"/>
</dbReference>
<evidence type="ECO:0000259" key="5">
    <source>
        <dbReference type="PROSITE" id="PS50887"/>
    </source>
</evidence>
<dbReference type="Pfam" id="PF00990">
    <property type="entry name" value="GGDEF"/>
    <property type="match status" value="1"/>
</dbReference>
<keyword evidence="6" id="KW-0548">Nucleotidyltransferase</keyword>
<sequence length="457" mass="51511">MLDFDRCMPLPGPDPDTIPTMFVREELVMNDRYSQLQEFVDGIEASVAIVGCGESGELMVSACNGEFFEMAGGRRGGAGARSFPIVLDTLLPSYARHDLRKKLQECFASGVPQELEQAYDLREGTRWWRLSLKPFRFAIESSTVLEILVTGLDITPKMLLMRELEVSTSRFRSVVNAAYDAIITIDQLHNITLFNRAAEDLFGYDASEVIGKPLLDLLPETYRPHHDQHINQFARSPVNSRQMDERNRIYGRHRDGSLLPVEIAISKINVDGLLEFTAVIRDISDRVRLMDLLQKEAGTDELTGLPNRREFLDVVENILRTDDALSVLMIDIDYFKKVNDTYGHDAGDEVLRALAKVGTAASRSMDIFARWGGEEFVVAMPATDLEHARARAEMLRSTIEAQDFVYNWRTSKPIPFTLSIGVATRAPGEHDVQAILKRADQALYRAKEAGRNRVELE</sequence>
<dbReference type="PROSITE" id="PS50113">
    <property type="entry name" value="PAC"/>
    <property type="match status" value="1"/>
</dbReference>
<dbReference type="RefSeq" id="WP_285873353.1">
    <property type="nucleotide sequence ID" value="NZ_JARFYM010000063.1"/>
</dbReference>
<reference evidence="6" key="1">
    <citation type="submission" date="2023-06" db="EMBL/GenBank/DDBJ databases">
        <title>Phylogenetic Diversity of Rhizobium strains.</title>
        <authorList>
            <person name="Moura F.T."/>
            <person name="Helene L.C.F."/>
            <person name="Hungria M."/>
        </authorList>
    </citation>
    <scope>NUCLEOTIDE SEQUENCE</scope>
    <source>
        <strain evidence="6">CCGE526</strain>
    </source>
</reference>